<organism evidence="16 17">
    <name type="scientific">Mucor saturninus</name>
    <dbReference type="NCBI Taxonomy" id="64648"/>
    <lineage>
        <taxon>Eukaryota</taxon>
        <taxon>Fungi</taxon>
        <taxon>Fungi incertae sedis</taxon>
        <taxon>Mucoromycota</taxon>
        <taxon>Mucoromycotina</taxon>
        <taxon>Mucoromycetes</taxon>
        <taxon>Mucorales</taxon>
        <taxon>Mucorineae</taxon>
        <taxon>Mucoraceae</taxon>
        <taxon>Mucor</taxon>
    </lineage>
</organism>
<keyword evidence="11" id="KW-0443">Lipid metabolism</keyword>
<dbReference type="PANTHER" id="PTHR16320:SF24">
    <property type="entry name" value="PHOSPHODIESTERASE, PUTATIVE-RELATED"/>
    <property type="match status" value="1"/>
</dbReference>
<feature type="domain" description="Endonuclease/exonuclease/phosphatase" evidence="15">
    <location>
        <begin position="12"/>
        <end position="277"/>
    </location>
</feature>
<evidence type="ECO:0000256" key="14">
    <source>
        <dbReference type="SAM" id="Phobius"/>
    </source>
</evidence>
<dbReference type="SUPFAM" id="SSF56219">
    <property type="entry name" value="DNase I-like"/>
    <property type="match status" value="1"/>
</dbReference>
<comment type="caution">
    <text evidence="16">The sequence shown here is derived from an EMBL/GenBank/DDBJ whole genome shotgun (WGS) entry which is preliminary data.</text>
</comment>
<dbReference type="GO" id="GO:0006665">
    <property type="term" value="P:sphingolipid metabolic process"/>
    <property type="evidence" value="ECO:0007669"/>
    <property type="project" value="UniProtKB-KW"/>
</dbReference>
<evidence type="ECO:0000256" key="9">
    <source>
        <dbReference type="ARBA" id="ARBA00022919"/>
    </source>
</evidence>
<comment type="subcellular location">
    <subcellularLocation>
        <location evidence="1">Membrane</location>
        <topology evidence="1">Multi-pass membrane protein</topology>
    </subcellularLocation>
</comment>
<dbReference type="EMBL" id="JAEPRD010000025">
    <property type="protein sequence ID" value="KAG2207380.1"/>
    <property type="molecule type" value="Genomic_DNA"/>
</dbReference>
<dbReference type="Pfam" id="PF03372">
    <property type="entry name" value="Exo_endo_phos"/>
    <property type="match status" value="1"/>
</dbReference>
<proteinExistence type="inferred from homology"/>
<evidence type="ECO:0000256" key="5">
    <source>
        <dbReference type="ARBA" id="ARBA00022692"/>
    </source>
</evidence>
<evidence type="ECO:0000256" key="12">
    <source>
        <dbReference type="ARBA" id="ARBA00023136"/>
    </source>
</evidence>
<sequence length="451" mass="50352">MNNVNDKTLSVLSLNCWGLKVVAKQREFRLHAIGDRISSEDYDIVALQEVWMRKDFDYIKAKVGSKLPFTKYFQSGTLGSGLAILSRFPILSSSYLKFTLAGRPLKVLQGDFYVGKGCGSVCIDHPEIGLMDLQAGYGQGEDYEAQRITECWQIANSVRASAAQGRHVILAGDFNSIPTSNCYQMLKNHGFMTDTWLENHDHTQDDLSDSIQRFGITCDSPLNTWTKHLLKQEPHLKEIGDRLDYIFYRRSPQIICQESRVVMEGYIPGTEWSYSDHFGVHSVFTIAGHVDTAMGNFAPDSKQLARPDFTQLSSAHLITAIEIIQREYNQAKKTGHQYLVLLCLSVVVVVGAYIAQLISYEGSTQIIVHAVCGFVMIACSGFAMVCLIVGFVFGGTEQRSLDQYMIDLRVCLKTLQKPPMTSMSGSSFSTKNSLSSGEEGIVEKPMLKKLR</sequence>
<protein>
    <recommendedName>
        <fullName evidence="15">Endonuclease/exonuclease/phosphatase domain-containing protein</fullName>
    </recommendedName>
</protein>
<dbReference type="InterPro" id="IPR038772">
    <property type="entry name" value="Sph/SMPD2-like"/>
</dbReference>
<dbReference type="GO" id="GO:0046872">
    <property type="term" value="F:metal ion binding"/>
    <property type="evidence" value="ECO:0007669"/>
    <property type="project" value="UniProtKB-KW"/>
</dbReference>
<evidence type="ECO:0000256" key="7">
    <source>
        <dbReference type="ARBA" id="ARBA00022801"/>
    </source>
</evidence>
<accession>A0A8H7V4Z8</accession>
<keyword evidence="5 14" id="KW-0812">Transmembrane</keyword>
<evidence type="ECO:0000256" key="8">
    <source>
        <dbReference type="ARBA" id="ARBA00022842"/>
    </source>
</evidence>
<evidence type="ECO:0000256" key="1">
    <source>
        <dbReference type="ARBA" id="ARBA00004141"/>
    </source>
</evidence>
<evidence type="ECO:0000256" key="2">
    <source>
        <dbReference type="ARBA" id="ARBA00004760"/>
    </source>
</evidence>
<dbReference type="InterPro" id="IPR036691">
    <property type="entry name" value="Endo/exonu/phosph_ase_sf"/>
</dbReference>
<evidence type="ECO:0000256" key="13">
    <source>
        <dbReference type="SAM" id="MobiDB-lite"/>
    </source>
</evidence>
<dbReference type="Gene3D" id="3.60.10.10">
    <property type="entry name" value="Endonuclease/exonuclease/phosphatase"/>
    <property type="match status" value="1"/>
</dbReference>
<dbReference type="GO" id="GO:0016020">
    <property type="term" value="C:membrane"/>
    <property type="evidence" value="ECO:0007669"/>
    <property type="project" value="UniProtKB-SubCell"/>
</dbReference>
<feature type="transmembrane region" description="Helical" evidence="14">
    <location>
        <begin position="338"/>
        <end position="360"/>
    </location>
</feature>
<evidence type="ECO:0000256" key="10">
    <source>
        <dbReference type="ARBA" id="ARBA00022989"/>
    </source>
</evidence>
<dbReference type="OrthoDB" id="387657at2759"/>
<comment type="pathway">
    <text evidence="3">Sphingolipid metabolism.</text>
</comment>
<dbReference type="AlphaFoldDB" id="A0A8H7V4Z8"/>
<evidence type="ECO:0000259" key="15">
    <source>
        <dbReference type="Pfam" id="PF03372"/>
    </source>
</evidence>
<evidence type="ECO:0000313" key="17">
    <source>
        <dbReference type="Proteomes" id="UP000603453"/>
    </source>
</evidence>
<dbReference type="PANTHER" id="PTHR16320">
    <property type="entry name" value="SPHINGOMYELINASE FAMILY MEMBER"/>
    <property type="match status" value="1"/>
</dbReference>
<dbReference type="InterPro" id="IPR005135">
    <property type="entry name" value="Endo/exonuclease/phosphatase"/>
</dbReference>
<keyword evidence="10 14" id="KW-1133">Transmembrane helix</keyword>
<comment type="similarity">
    <text evidence="4">Belongs to the neutral sphingomyelinase family.</text>
</comment>
<comment type="pathway">
    <text evidence="2">Lipid metabolism; sphingolipid metabolism.</text>
</comment>
<evidence type="ECO:0000256" key="6">
    <source>
        <dbReference type="ARBA" id="ARBA00022723"/>
    </source>
</evidence>
<keyword evidence="9" id="KW-0746">Sphingolipid metabolism</keyword>
<evidence type="ECO:0000256" key="11">
    <source>
        <dbReference type="ARBA" id="ARBA00023098"/>
    </source>
</evidence>
<feature type="compositionally biased region" description="Basic and acidic residues" evidence="13">
    <location>
        <begin position="441"/>
        <end position="451"/>
    </location>
</feature>
<keyword evidence="12 14" id="KW-0472">Membrane</keyword>
<keyword evidence="7" id="KW-0378">Hydrolase</keyword>
<reference evidence="16" key="1">
    <citation type="submission" date="2020-12" db="EMBL/GenBank/DDBJ databases">
        <title>Metabolic potential, ecology and presence of endohyphal bacteria is reflected in genomic diversity of Mucoromycotina.</title>
        <authorList>
            <person name="Muszewska A."/>
            <person name="Okrasinska A."/>
            <person name="Steczkiewicz K."/>
            <person name="Drgas O."/>
            <person name="Orlowska M."/>
            <person name="Perlinska-Lenart U."/>
            <person name="Aleksandrzak-Piekarczyk T."/>
            <person name="Szatraj K."/>
            <person name="Zielenkiewicz U."/>
            <person name="Pilsyk S."/>
            <person name="Malc E."/>
            <person name="Mieczkowski P."/>
            <person name="Kruszewska J.S."/>
            <person name="Biernat P."/>
            <person name="Pawlowska J."/>
        </authorList>
    </citation>
    <scope>NUCLEOTIDE SEQUENCE</scope>
    <source>
        <strain evidence="16">WA0000017839</strain>
    </source>
</reference>
<dbReference type="GO" id="GO:0004767">
    <property type="term" value="F:sphingomyelin phosphodiesterase activity"/>
    <property type="evidence" value="ECO:0007669"/>
    <property type="project" value="InterPro"/>
</dbReference>
<evidence type="ECO:0000256" key="3">
    <source>
        <dbReference type="ARBA" id="ARBA00004991"/>
    </source>
</evidence>
<keyword evidence="17" id="KW-1185">Reference proteome</keyword>
<feature type="transmembrane region" description="Helical" evidence="14">
    <location>
        <begin position="366"/>
        <end position="393"/>
    </location>
</feature>
<feature type="compositionally biased region" description="Polar residues" evidence="13">
    <location>
        <begin position="419"/>
        <end position="436"/>
    </location>
</feature>
<keyword evidence="6" id="KW-0479">Metal-binding</keyword>
<keyword evidence="8" id="KW-0460">Magnesium</keyword>
<feature type="region of interest" description="Disordered" evidence="13">
    <location>
        <begin position="419"/>
        <end position="451"/>
    </location>
</feature>
<evidence type="ECO:0000313" key="16">
    <source>
        <dbReference type="EMBL" id="KAG2207380.1"/>
    </source>
</evidence>
<name>A0A8H7V4Z8_9FUNG</name>
<evidence type="ECO:0000256" key="4">
    <source>
        <dbReference type="ARBA" id="ARBA00006335"/>
    </source>
</evidence>
<dbReference type="Proteomes" id="UP000603453">
    <property type="component" value="Unassembled WGS sequence"/>
</dbReference>
<gene>
    <name evidence="16" type="ORF">INT47_006855</name>
</gene>